<keyword evidence="1" id="KW-1133">Transmembrane helix</keyword>
<dbReference type="InterPro" id="IPR058065">
    <property type="entry name" value="LIC_10190-like"/>
</dbReference>
<keyword evidence="1" id="KW-0812">Transmembrane</keyword>
<dbReference type="NCBIfam" id="NF047510">
    <property type="entry name" value="LIC_10190_fam"/>
    <property type="match status" value="1"/>
</dbReference>
<dbReference type="OrthoDB" id="344987at2"/>
<organism evidence="3 4">
    <name type="scientific">Hyunsoonleella flava</name>
    <dbReference type="NCBI Taxonomy" id="2527939"/>
    <lineage>
        <taxon>Bacteria</taxon>
        <taxon>Pseudomonadati</taxon>
        <taxon>Bacteroidota</taxon>
        <taxon>Flavobacteriia</taxon>
        <taxon>Flavobacteriales</taxon>
        <taxon>Flavobacteriaceae</taxon>
    </lineage>
</organism>
<evidence type="ECO:0000256" key="1">
    <source>
        <dbReference type="SAM" id="Phobius"/>
    </source>
</evidence>
<evidence type="ECO:0000313" key="3">
    <source>
        <dbReference type="EMBL" id="TBN04695.1"/>
    </source>
</evidence>
<feature type="transmembrane region" description="Helical" evidence="1">
    <location>
        <begin position="394"/>
        <end position="412"/>
    </location>
</feature>
<proteinExistence type="predicted"/>
<dbReference type="EMBL" id="SIRT01000003">
    <property type="protein sequence ID" value="TBN04695.1"/>
    <property type="molecule type" value="Genomic_DNA"/>
</dbReference>
<feature type="transmembrane region" description="Helical" evidence="1">
    <location>
        <begin position="33"/>
        <end position="55"/>
    </location>
</feature>
<accession>A0A4Q9FJX5</accession>
<feature type="transmembrane region" description="Helical" evidence="1">
    <location>
        <begin position="418"/>
        <end position="435"/>
    </location>
</feature>
<evidence type="ECO:0000259" key="2">
    <source>
        <dbReference type="Pfam" id="PF26626"/>
    </source>
</evidence>
<feature type="transmembrane region" description="Helical" evidence="1">
    <location>
        <begin position="170"/>
        <end position="187"/>
    </location>
</feature>
<sequence length="563" mass="65823">MLLILLTWIYIAITCLNFGFVFRKLFKITDCHFAIHLVLGLFLYTTLTSFIAFFFRINIEYYIGIFLLTCALYFWFRSDIKRYLKLVLQTLSSLKNSYKALYLLLFFVVLAQSATKPYLIDNESYYIQTIKWINEFGYVKGLANLHIFLGQNSSWHTLQAGFSFSFISNYFNDINGFLFIVLGFLFIEKLNNNSNVQDYFLGLVLVFSLFFMQFVNAPSPDLAIFLLTPYVAYEFIVNYYNITASKFKILLSVVLFLCFIKVTMLVIALLVLILFLKHFKTLKAQSLRYGVLCAVILVLFLFKNYTISGYLLYPTSAFDIFGADWKLPKELLQLYQTGTYQSGFNNIDTSSFSFFEKLKYWLQIPKLHGLFNKLFLLLLAIFPVFIWKRKNKKSLFIIYALGILQFIIVWLNSPQYRFFFVFILIFSLQIFITVFKSRKLGLYLAYFSIGLSVIPIFIPLNLNVFTSNQFAMSFSNFKPKNIVIPEKNTKTVTTFSEVNIDGFDFNSPGEEVFFWGTGDGDLPCVNQQQVEYIKTYYKYIPELRSENLKDGFISKNLKRDELE</sequence>
<dbReference type="Pfam" id="PF26626">
    <property type="entry name" value="DUF8201"/>
    <property type="match status" value="1"/>
</dbReference>
<feature type="transmembrane region" description="Helical" evidence="1">
    <location>
        <begin position="249"/>
        <end position="275"/>
    </location>
</feature>
<feature type="transmembrane region" description="Helical" evidence="1">
    <location>
        <begin position="97"/>
        <end position="115"/>
    </location>
</feature>
<keyword evidence="4" id="KW-1185">Reference proteome</keyword>
<protein>
    <recommendedName>
        <fullName evidence="2">DUF8201 domain-containing protein</fullName>
    </recommendedName>
</protein>
<feature type="transmembrane region" description="Helical" evidence="1">
    <location>
        <begin position="370"/>
        <end position="387"/>
    </location>
</feature>
<dbReference type="AlphaFoldDB" id="A0A4Q9FJX5"/>
<dbReference type="Proteomes" id="UP000291142">
    <property type="component" value="Unassembled WGS sequence"/>
</dbReference>
<feature type="transmembrane region" description="Helical" evidence="1">
    <location>
        <begin position="442"/>
        <end position="462"/>
    </location>
</feature>
<feature type="transmembrane region" description="Helical" evidence="1">
    <location>
        <begin position="199"/>
        <end position="217"/>
    </location>
</feature>
<evidence type="ECO:0000313" key="4">
    <source>
        <dbReference type="Proteomes" id="UP000291142"/>
    </source>
</evidence>
<dbReference type="RefSeq" id="WP_130963352.1">
    <property type="nucleotide sequence ID" value="NZ_SIRT01000003.1"/>
</dbReference>
<feature type="transmembrane region" description="Helical" evidence="1">
    <location>
        <begin position="287"/>
        <end position="305"/>
    </location>
</feature>
<reference evidence="3 4" key="1">
    <citation type="submission" date="2019-02" db="EMBL/GenBank/DDBJ databases">
        <title>Hyunsoonleella sp., isolated from marine sediment.</title>
        <authorList>
            <person name="Liu B.-T."/>
        </authorList>
    </citation>
    <scope>NUCLEOTIDE SEQUENCE [LARGE SCALE GENOMIC DNA]</scope>
    <source>
        <strain evidence="3 4">T58</strain>
    </source>
</reference>
<gene>
    <name evidence="3" type="ORF">EYD45_05385</name>
</gene>
<feature type="transmembrane region" description="Helical" evidence="1">
    <location>
        <begin position="61"/>
        <end position="76"/>
    </location>
</feature>
<keyword evidence="1" id="KW-0472">Membrane</keyword>
<feature type="domain" description="DUF8201" evidence="2">
    <location>
        <begin position="1"/>
        <end position="424"/>
    </location>
</feature>
<dbReference type="InterPro" id="IPR058514">
    <property type="entry name" value="DUF8201"/>
</dbReference>
<name>A0A4Q9FJX5_9FLAO</name>
<feature type="transmembrane region" description="Helical" evidence="1">
    <location>
        <begin position="6"/>
        <end position="26"/>
    </location>
</feature>
<comment type="caution">
    <text evidence="3">The sequence shown here is derived from an EMBL/GenBank/DDBJ whole genome shotgun (WGS) entry which is preliminary data.</text>
</comment>